<dbReference type="PANTHER" id="PTHR12383:SF16">
    <property type="entry name" value="MITOCHONDRIAL INNER MEMBRANE PROTEASE SUBUNIT 1"/>
    <property type="match status" value="1"/>
</dbReference>
<keyword evidence="4 8" id="KW-0496">Mitochondrion</keyword>
<keyword evidence="3 8" id="KW-0378">Hydrolase</keyword>
<dbReference type="PANTHER" id="PTHR12383">
    <property type="entry name" value="PROTEASE FAMILY S26 MITOCHONDRIAL INNER MEMBRANE PROTEASE-RELATED"/>
    <property type="match status" value="1"/>
</dbReference>
<evidence type="ECO:0000256" key="7">
    <source>
        <dbReference type="PIRSR" id="PIRSR600223-1"/>
    </source>
</evidence>
<dbReference type="InterPro" id="IPR052064">
    <property type="entry name" value="Mito_IMP1_subunit"/>
</dbReference>
<dbReference type="InterPro" id="IPR000223">
    <property type="entry name" value="Pept_S26A_signal_pept_1"/>
</dbReference>
<comment type="caution">
    <text evidence="10">The sequence shown here is derived from an EMBL/GenBank/DDBJ whole genome shotgun (WGS) entry which is preliminary data.</text>
</comment>
<keyword evidence="2 8" id="KW-0999">Mitochondrion inner membrane</keyword>
<proteinExistence type="inferred from homology"/>
<evidence type="ECO:0000256" key="4">
    <source>
        <dbReference type="ARBA" id="ARBA00023128"/>
    </source>
</evidence>
<dbReference type="EC" id="3.4.21.-" evidence="8"/>
<dbReference type="GO" id="GO:0004252">
    <property type="term" value="F:serine-type endopeptidase activity"/>
    <property type="evidence" value="ECO:0007669"/>
    <property type="project" value="InterPro"/>
</dbReference>
<dbReference type="InterPro" id="IPR036286">
    <property type="entry name" value="LexA/Signal_pep-like_sf"/>
</dbReference>
<organism evidence="10 11">
    <name type="scientific">Peronospora belbahrii</name>
    <dbReference type="NCBI Taxonomy" id="622444"/>
    <lineage>
        <taxon>Eukaryota</taxon>
        <taxon>Sar</taxon>
        <taxon>Stramenopiles</taxon>
        <taxon>Oomycota</taxon>
        <taxon>Peronosporomycetes</taxon>
        <taxon>Peronosporales</taxon>
        <taxon>Peronosporaceae</taxon>
        <taxon>Peronospora</taxon>
    </lineage>
</organism>
<feature type="active site" evidence="7">
    <location>
        <position position="40"/>
    </location>
</feature>
<dbReference type="CDD" id="cd06530">
    <property type="entry name" value="S26_SPase_I"/>
    <property type="match status" value="1"/>
</dbReference>
<name>A0AAU9KQ95_9STRA</name>
<keyword evidence="5" id="KW-0472">Membrane</keyword>
<keyword evidence="8" id="KW-0645">Protease</keyword>
<dbReference type="NCBIfam" id="TIGR02227">
    <property type="entry name" value="sigpep_I_bact"/>
    <property type="match status" value="1"/>
</dbReference>
<sequence length="197" mass="22583">MTISTALREVRLVFSCFARFGGVAFCFMQVGDTIKCVGPSMLPTLNRDGDIVLLDKFTPRLWKLQPGEVVIAKSMSNPRQSVCKRIIAQEGETVCVRPRYSSSVVEFHKERWLNFVVTSWELTGFDDCFFASSYFVLQIPKGHVWLEGDNKHDSHDSRYYGPVPCALVQGRVVMRIWPLNQLKWMKKEASPQAFREI</sequence>
<evidence type="ECO:0000313" key="10">
    <source>
        <dbReference type="EMBL" id="CAH0474569.1"/>
    </source>
</evidence>
<feature type="domain" description="Peptidase S26" evidence="9">
    <location>
        <begin position="15"/>
        <end position="177"/>
    </location>
</feature>
<dbReference type="GO" id="GO:0006627">
    <property type="term" value="P:protein processing involved in protein targeting to mitochondrion"/>
    <property type="evidence" value="ECO:0007669"/>
    <property type="project" value="TreeGrafter"/>
</dbReference>
<dbReference type="EMBL" id="CAKKTJ010000112">
    <property type="protein sequence ID" value="CAH0474569.1"/>
    <property type="molecule type" value="Genomic_DNA"/>
</dbReference>
<dbReference type="Gene3D" id="2.10.109.10">
    <property type="entry name" value="Umud Fragment, subunit A"/>
    <property type="match status" value="1"/>
</dbReference>
<dbReference type="GO" id="GO:0006465">
    <property type="term" value="P:signal peptide processing"/>
    <property type="evidence" value="ECO:0007669"/>
    <property type="project" value="InterPro"/>
</dbReference>
<evidence type="ECO:0000313" key="11">
    <source>
        <dbReference type="Proteomes" id="UP001160483"/>
    </source>
</evidence>
<dbReference type="Pfam" id="PF10502">
    <property type="entry name" value="Peptidase_S26"/>
    <property type="match status" value="1"/>
</dbReference>
<evidence type="ECO:0000256" key="5">
    <source>
        <dbReference type="ARBA" id="ARBA00023136"/>
    </source>
</evidence>
<dbReference type="AlphaFoldDB" id="A0AAU9KQ95"/>
<evidence type="ECO:0000256" key="8">
    <source>
        <dbReference type="RuleBase" id="RU362041"/>
    </source>
</evidence>
<dbReference type="SUPFAM" id="SSF51306">
    <property type="entry name" value="LexA/Signal peptidase"/>
    <property type="match status" value="1"/>
</dbReference>
<accession>A0AAU9KQ95</accession>
<comment type="similarity">
    <text evidence="6">Belongs to the peptidase S26 family. IMP1 subfamily.</text>
</comment>
<dbReference type="PRINTS" id="PR00727">
    <property type="entry name" value="LEADERPTASE"/>
</dbReference>
<evidence type="ECO:0000256" key="1">
    <source>
        <dbReference type="ARBA" id="ARBA00004273"/>
    </source>
</evidence>
<reference evidence="10" key="1">
    <citation type="submission" date="2021-11" db="EMBL/GenBank/DDBJ databases">
        <authorList>
            <person name="Islam A."/>
            <person name="Islam S."/>
            <person name="Flora M.S."/>
            <person name="Rahman M."/>
            <person name="Ziaur R.M."/>
            <person name="Epstein J.H."/>
            <person name="Hassan M."/>
            <person name="Klassen M."/>
            <person name="Woodard K."/>
            <person name="Webb A."/>
            <person name="Webby R.J."/>
            <person name="El Zowalaty M.E."/>
        </authorList>
    </citation>
    <scope>NUCLEOTIDE SEQUENCE</scope>
    <source>
        <strain evidence="10">Pbs3</strain>
    </source>
</reference>
<gene>
    <name evidence="10" type="ORF">PBS003_LOCUS1413</name>
</gene>
<feature type="active site" evidence="7">
    <location>
        <position position="84"/>
    </location>
</feature>
<comment type="subcellular location">
    <subcellularLocation>
        <location evidence="1 8">Mitochondrion inner membrane</location>
    </subcellularLocation>
</comment>
<evidence type="ECO:0000259" key="9">
    <source>
        <dbReference type="Pfam" id="PF10502"/>
    </source>
</evidence>
<evidence type="ECO:0000256" key="3">
    <source>
        <dbReference type="ARBA" id="ARBA00022801"/>
    </source>
</evidence>
<evidence type="ECO:0000256" key="6">
    <source>
        <dbReference type="ARBA" id="ARBA00038445"/>
    </source>
</evidence>
<evidence type="ECO:0000256" key="2">
    <source>
        <dbReference type="ARBA" id="ARBA00022792"/>
    </source>
</evidence>
<dbReference type="InterPro" id="IPR019533">
    <property type="entry name" value="Peptidase_S26"/>
</dbReference>
<protein>
    <recommendedName>
        <fullName evidence="8">Mitochondrial inner membrane protease subunit</fullName>
        <ecNumber evidence="8">3.4.21.-</ecNumber>
    </recommendedName>
</protein>
<dbReference type="Proteomes" id="UP001160483">
    <property type="component" value="Unassembled WGS sequence"/>
</dbReference>
<dbReference type="GO" id="GO:0042720">
    <property type="term" value="C:mitochondrial inner membrane peptidase complex"/>
    <property type="evidence" value="ECO:0007669"/>
    <property type="project" value="TreeGrafter"/>
</dbReference>